<keyword evidence="10" id="KW-0472">Membrane</keyword>
<dbReference type="Gene3D" id="2.60.120.310">
    <property type="entry name" value="Copper type II, ascorbate-dependent monooxygenase, N-terminal domain"/>
    <property type="match status" value="1"/>
</dbReference>
<dbReference type="PANTHER" id="PTHR10157:SF29">
    <property type="entry name" value="DOPAMINE BETA-HYDROXYLASE"/>
    <property type="match status" value="1"/>
</dbReference>
<evidence type="ECO:0000256" key="2">
    <source>
        <dbReference type="ARBA" id="ARBA00004167"/>
    </source>
</evidence>
<dbReference type="PROSITE" id="PS00084">
    <property type="entry name" value="CU2_MONOOXYGENASE_1"/>
    <property type="match status" value="1"/>
</dbReference>
<keyword evidence="4" id="KW-0812">Transmembrane</keyword>
<dbReference type="GO" id="GO:0030667">
    <property type="term" value="C:secretory granule membrane"/>
    <property type="evidence" value="ECO:0007669"/>
    <property type="project" value="TreeGrafter"/>
</dbReference>
<dbReference type="AlphaFoldDB" id="A0A182FIS5"/>
<dbReference type="InterPro" id="IPR014784">
    <property type="entry name" value="Cu2_ascorb_mOase-like_C"/>
</dbReference>
<keyword evidence="6" id="KW-1133">Transmembrane helix</keyword>
<dbReference type="STRING" id="7167.A0A182FIS5"/>
<dbReference type="VEuPathDB" id="VectorBase:AALB20_038148"/>
<dbReference type="InterPro" id="IPR024548">
    <property type="entry name" value="Cu2_monoox_C"/>
</dbReference>
<dbReference type="PRINTS" id="PR00767">
    <property type="entry name" value="DBMONOXGNASE"/>
</dbReference>
<reference evidence="14" key="2">
    <citation type="submission" date="2022-08" db="UniProtKB">
        <authorList>
            <consortium name="EnsemblMetazoa"/>
        </authorList>
    </citation>
    <scope>IDENTIFICATION</scope>
    <source>
        <strain evidence="14">STECLA/ALBI9_A</strain>
    </source>
</reference>
<dbReference type="GO" id="GO:0005507">
    <property type="term" value="F:copper ion binding"/>
    <property type="evidence" value="ECO:0007669"/>
    <property type="project" value="InterPro"/>
</dbReference>
<dbReference type="VEuPathDB" id="VectorBase:AALB006420"/>
<dbReference type="GO" id="GO:0006589">
    <property type="term" value="P:octopamine biosynthetic process"/>
    <property type="evidence" value="ECO:0007669"/>
    <property type="project" value="TreeGrafter"/>
</dbReference>
<evidence type="ECO:0000313" key="14">
    <source>
        <dbReference type="EnsemblMetazoa" id="AALB006420-PA"/>
    </source>
</evidence>
<dbReference type="InterPro" id="IPR005018">
    <property type="entry name" value="DOMON_domain"/>
</dbReference>
<keyword evidence="12" id="KW-0325">Glycoprotein</keyword>
<evidence type="ECO:0000256" key="3">
    <source>
        <dbReference type="ARBA" id="ARBA00010676"/>
    </source>
</evidence>
<dbReference type="GO" id="GO:0004500">
    <property type="term" value="F:dopamine beta-monooxygenase activity"/>
    <property type="evidence" value="ECO:0007669"/>
    <property type="project" value="InterPro"/>
</dbReference>
<sequence>MDWYKREVLFHVKNTFARGKYRTFAIGFSARGERARTDLCVFSYGHGLYQQVHDTYTSRDFGRLYVDTLQHCEVMRIDDSSVAFRRKFDTCDPQDVPFHGGTMYAVWLRSHELLDLATNWTLMPNVSQHDGGSLPVQLLRADQIRVPEQQPKQQSKQQPKQHQPNAVRSVEIRLDRVAVPADETTYWCRIQRLEPWLLAAKHHIVQFEPIVDAAAGGLVHHMEVFQCVTGAAGSELPLYNGNCRDMPAAGKLCSKVMALWAMGAGTFTYPPETGLPIGGPGFNPYIRLEVHFNNPELVAGRLDSSGMRLNVVATLRPHDAAIMELGLEYTDKMAIPPGQVAFPLTGYCIAECTRAALPADGIVVFGSQLHTHLRGVRVLTRHFRGPNELPNLNRDDFFSHHYQEIRQLRYKPRVLPVGTIARGAGTDWTPNPARFRSLTRQGDALVTTCYYDTRGYETVTLGGFSISDEMCVNYIHYYPATELELCKSAISEKSLYNYFAYMREVEKQERVVPGGARSDNYRAIHWTRTRANELLDVYLAEPLSMQCNRSDGTRFPGYDWEGAPITPFKLPTVHPPTAAKEPRCPRTPAPLAWFKPLAEGHCDRFGECLYAEQKLKE</sequence>
<evidence type="ECO:0000256" key="5">
    <source>
        <dbReference type="ARBA" id="ARBA00022723"/>
    </source>
</evidence>
<evidence type="ECO:0000256" key="9">
    <source>
        <dbReference type="ARBA" id="ARBA00023033"/>
    </source>
</evidence>
<dbReference type="GO" id="GO:0042420">
    <property type="term" value="P:dopamine catabolic process"/>
    <property type="evidence" value="ECO:0007669"/>
    <property type="project" value="TreeGrafter"/>
</dbReference>
<dbReference type="InterPro" id="IPR000323">
    <property type="entry name" value="Cu2_ascorb_mOase_N"/>
</dbReference>
<dbReference type="CDD" id="cd09631">
    <property type="entry name" value="DOMON_DOH"/>
    <property type="match status" value="1"/>
</dbReference>
<dbReference type="InterPro" id="IPR028460">
    <property type="entry name" value="Tbh/DBH"/>
</dbReference>
<accession>A0A182FIS5</accession>
<evidence type="ECO:0000256" key="4">
    <source>
        <dbReference type="ARBA" id="ARBA00022692"/>
    </source>
</evidence>
<dbReference type="Gene3D" id="2.60.120.230">
    <property type="match status" value="1"/>
</dbReference>
<dbReference type="Pfam" id="PF03712">
    <property type="entry name" value="Cu2_monoox_C"/>
    <property type="match status" value="2"/>
</dbReference>
<dbReference type="GO" id="GO:0005615">
    <property type="term" value="C:extracellular space"/>
    <property type="evidence" value="ECO:0007669"/>
    <property type="project" value="TreeGrafter"/>
</dbReference>
<keyword evidence="8" id="KW-0186">Copper</keyword>
<dbReference type="InterPro" id="IPR020611">
    <property type="entry name" value="Cu2_ascorb_mOase_CS-1"/>
</dbReference>
<dbReference type="InterPro" id="IPR045266">
    <property type="entry name" value="DOH_DOMON"/>
</dbReference>
<evidence type="ECO:0000256" key="11">
    <source>
        <dbReference type="ARBA" id="ARBA00023157"/>
    </source>
</evidence>
<evidence type="ECO:0000256" key="10">
    <source>
        <dbReference type="ARBA" id="ARBA00023136"/>
    </source>
</evidence>
<feature type="region of interest" description="Disordered" evidence="13">
    <location>
        <begin position="147"/>
        <end position="167"/>
    </location>
</feature>
<dbReference type="Proteomes" id="UP000069272">
    <property type="component" value="Chromosome X"/>
</dbReference>
<comment type="similarity">
    <text evidence="3">Belongs to the copper type II ascorbate-dependent monooxygenase family.</text>
</comment>
<organism evidence="14 15">
    <name type="scientific">Anopheles albimanus</name>
    <name type="common">New world malaria mosquito</name>
    <dbReference type="NCBI Taxonomy" id="7167"/>
    <lineage>
        <taxon>Eukaryota</taxon>
        <taxon>Metazoa</taxon>
        <taxon>Ecdysozoa</taxon>
        <taxon>Arthropoda</taxon>
        <taxon>Hexapoda</taxon>
        <taxon>Insecta</taxon>
        <taxon>Pterygota</taxon>
        <taxon>Neoptera</taxon>
        <taxon>Endopterygota</taxon>
        <taxon>Diptera</taxon>
        <taxon>Nematocera</taxon>
        <taxon>Culicoidea</taxon>
        <taxon>Culicidae</taxon>
        <taxon>Anophelinae</taxon>
        <taxon>Anopheles</taxon>
    </lineage>
</organism>
<feature type="compositionally biased region" description="Low complexity" evidence="13">
    <location>
        <begin position="149"/>
        <end position="164"/>
    </location>
</feature>
<comment type="subcellular location">
    <subcellularLocation>
        <location evidence="2">Membrane</location>
        <topology evidence="2">Single-pass membrane protein</topology>
    </subcellularLocation>
</comment>
<dbReference type="Pfam" id="PF03351">
    <property type="entry name" value="DOMON"/>
    <property type="match status" value="1"/>
</dbReference>
<keyword evidence="5" id="KW-0479">Metal-binding</keyword>
<name>A0A182FIS5_ANOAL</name>
<dbReference type="InterPro" id="IPR000945">
    <property type="entry name" value="DBH-like"/>
</dbReference>
<dbReference type="InterPro" id="IPR036939">
    <property type="entry name" value="Cu2_ascorb_mOase_N_sf"/>
</dbReference>
<evidence type="ECO:0000256" key="7">
    <source>
        <dbReference type="ARBA" id="ARBA00023002"/>
    </source>
</evidence>
<evidence type="ECO:0000313" key="15">
    <source>
        <dbReference type="Proteomes" id="UP000069272"/>
    </source>
</evidence>
<dbReference type="PANTHER" id="PTHR10157">
    <property type="entry name" value="DOPAMINE BETA HYDROXYLASE RELATED"/>
    <property type="match status" value="1"/>
</dbReference>
<keyword evidence="11" id="KW-1015">Disulfide bond</keyword>
<keyword evidence="9" id="KW-0503">Monooxygenase</keyword>
<evidence type="ECO:0000256" key="13">
    <source>
        <dbReference type="SAM" id="MobiDB-lite"/>
    </source>
</evidence>
<protein>
    <submittedName>
        <fullName evidence="14">Uncharacterized protein</fullName>
    </submittedName>
</protein>
<keyword evidence="7" id="KW-0560">Oxidoreductase</keyword>
<comment type="cofactor">
    <cofactor evidence="1">
        <name>Cu(2+)</name>
        <dbReference type="ChEBI" id="CHEBI:29036"/>
    </cofactor>
</comment>
<evidence type="ECO:0000256" key="12">
    <source>
        <dbReference type="ARBA" id="ARBA00023180"/>
    </source>
</evidence>
<reference evidence="14 15" key="1">
    <citation type="journal article" date="2017" name="G3 (Bethesda)">
        <title>The Physical Genome Mapping of Anopheles albimanus Corrected Scaffold Misassemblies and Identified Interarm Rearrangements in Genus Anopheles.</title>
        <authorList>
            <person name="Artemov G.N."/>
            <person name="Peery A.N."/>
            <person name="Jiang X."/>
            <person name="Tu Z."/>
            <person name="Stegniy V.N."/>
            <person name="Sharakhova M.V."/>
            <person name="Sharakhov I.V."/>
        </authorList>
    </citation>
    <scope>NUCLEOTIDE SEQUENCE [LARGE SCALE GENOMIC DNA]</scope>
    <source>
        <strain evidence="14 15">ALBI9_A</strain>
    </source>
</reference>
<proteinExistence type="inferred from homology"/>
<dbReference type="SMART" id="SM00664">
    <property type="entry name" value="DoH"/>
    <property type="match status" value="1"/>
</dbReference>
<dbReference type="Pfam" id="PF01082">
    <property type="entry name" value="Cu2_monooxygen"/>
    <property type="match status" value="1"/>
</dbReference>
<evidence type="ECO:0000256" key="6">
    <source>
        <dbReference type="ARBA" id="ARBA00022989"/>
    </source>
</evidence>
<dbReference type="GO" id="GO:0042421">
    <property type="term" value="P:norepinephrine biosynthetic process"/>
    <property type="evidence" value="ECO:0007669"/>
    <property type="project" value="TreeGrafter"/>
</dbReference>
<dbReference type="SUPFAM" id="SSF49742">
    <property type="entry name" value="PHM/PNGase F"/>
    <property type="match status" value="3"/>
</dbReference>
<keyword evidence="15" id="KW-1185">Reference proteome</keyword>
<evidence type="ECO:0000256" key="8">
    <source>
        <dbReference type="ARBA" id="ARBA00023008"/>
    </source>
</evidence>
<dbReference type="PROSITE" id="PS50836">
    <property type="entry name" value="DOMON"/>
    <property type="match status" value="1"/>
</dbReference>
<dbReference type="EnsemblMetazoa" id="AALB006420-RA">
    <property type="protein sequence ID" value="AALB006420-PA"/>
    <property type="gene ID" value="AALB006420"/>
</dbReference>
<dbReference type="InterPro" id="IPR008977">
    <property type="entry name" value="PHM/PNGase_F_dom_sf"/>
</dbReference>
<evidence type="ECO:0000256" key="1">
    <source>
        <dbReference type="ARBA" id="ARBA00001973"/>
    </source>
</evidence>